<dbReference type="Proteomes" id="UP000030643">
    <property type="component" value="Unassembled WGS sequence"/>
</dbReference>
<sequence>MMDIGQAMDFIIEYSNSESEAQKEKTPVKKANQSDFDGF</sequence>
<evidence type="ECO:0000313" key="3">
    <source>
        <dbReference type="Proteomes" id="UP000030643"/>
    </source>
</evidence>
<proteinExistence type="predicted"/>
<evidence type="ECO:0000313" key="2">
    <source>
        <dbReference type="EMBL" id="GAK31978.1"/>
    </source>
</evidence>
<dbReference type="STRING" id="1329250.WOSG25_220060"/>
<feature type="region of interest" description="Disordered" evidence="1">
    <location>
        <begin position="15"/>
        <end position="39"/>
    </location>
</feature>
<protein>
    <submittedName>
        <fullName evidence="2">Uncharacterized protein</fullName>
    </submittedName>
</protein>
<accession>A0A069CXK5</accession>
<dbReference type="AlphaFoldDB" id="A0A069CXK5"/>
<keyword evidence="3" id="KW-1185">Reference proteome</keyword>
<organism evidence="2 3">
    <name type="scientific">Weissella oryzae (strain DSM 25784 / JCM 18191 / LMG 30913 / SG25)</name>
    <dbReference type="NCBI Taxonomy" id="1329250"/>
    <lineage>
        <taxon>Bacteria</taxon>
        <taxon>Bacillati</taxon>
        <taxon>Bacillota</taxon>
        <taxon>Bacilli</taxon>
        <taxon>Lactobacillales</taxon>
        <taxon>Lactobacillaceae</taxon>
        <taxon>Weissella</taxon>
    </lineage>
</organism>
<name>A0A069CXK5_WEIOS</name>
<reference evidence="3" key="1">
    <citation type="journal article" date="2014" name="Genome Announc.">
        <title>Draft genome sequence of Weissella oryzae SG25T, isolated from fermented rice grains.</title>
        <authorList>
            <person name="Tanizawa Y."/>
            <person name="Fujisawa T."/>
            <person name="Mochizuki T."/>
            <person name="Kaminuma E."/>
            <person name="Suzuki Y."/>
            <person name="Nakamura Y."/>
            <person name="Tohno M."/>
        </authorList>
    </citation>
    <scope>NUCLEOTIDE SEQUENCE [LARGE SCALE GENOMIC DNA]</scope>
    <source>
        <strain evidence="3">DSM 25784 / JCM 18191 / LMG 30913 / SG25</strain>
    </source>
</reference>
<gene>
    <name evidence="2" type="ORF">WOSG25_220060</name>
</gene>
<dbReference type="EMBL" id="DF820505">
    <property type="protein sequence ID" value="GAK31978.1"/>
    <property type="molecule type" value="Genomic_DNA"/>
</dbReference>
<evidence type="ECO:0000256" key="1">
    <source>
        <dbReference type="SAM" id="MobiDB-lite"/>
    </source>
</evidence>